<dbReference type="PROSITE" id="PS51257">
    <property type="entry name" value="PROKAR_LIPOPROTEIN"/>
    <property type="match status" value="1"/>
</dbReference>
<evidence type="ECO:0008006" key="2">
    <source>
        <dbReference type="Google" id="ProtNLM"/>
    </source>
</evidence>
<dbReference type="AlphaFoldDB" id="A0A1V5ZN36"/>
<organism evidence="1">
    <name type="scientific">candidate division CPR1 bacterium ADurb.Bin160</name>
    <dbReference type="NCBI Taxonomy" id="1852826"/>
    <lineage>
        <taxon>Bacteria</taxon>
        <taxon>candidate division CPR1</taxon>
    </lineage>
</organism>
<reference evidence="1" key="1">
    <citation type="submission" date="2017-02" db="EMBL/GenBank/DDBJ databases">
        <title>Delving into the versatile metabolic prowess of the omnipresent phylum Bacteroidetes.</title>
        <authorList>
            <person name="Nobu M.K."/>
            <person name="Mei R."/>
            <person name="Narihiro T."/>
            <person name="Kuroda K."/>
            <person name="Liu W.-T."/>
        </authorList>
    </citation>
    <scope>NUCLEOTIDE SEQUENCE</scope>
    <source>
        <strain evidence="1">ADurb.Bin160</strain>
    </source>
</reference>
<name>A0A1V5ZN36_9BACT</name>
<evidence type="ECO:0000313" key="1">
    <source>
        <dbReference type="EMBL" id="OQB41639.1"/>
    </source>
</evidence>
<dbReference type="Proteomes" id="UP000485621">
    <property type="component" value="Unassembled WGS sequence"/>
</dbReference>
<protein>
    <recommendedName>
        <fullName evidence="2">Lipoprotein</fullName>
    </recommendedName>
</protein>
<accession>A0A1V5ZN36</accession>
<gene>
    <name evidence="1" type="ORF">BWY04_00735</name>
</gene>
<comment type="caution">
    <text evidence="1">The sequence shown here is derived from an EMBL/GenBank/DDBJ whole genome shotgun (WGS) entry which is preliminary data.</text>
</comment>
<dbReference type="EMBL" id="MWDB01000013">
    <property type="protein sequence ID" value="OQB41639.1"/>
    <property type="molecule type" value="Genomic_DNA"/>
</dbReference>
<sequence>MFLEMKKITLISLLLAGIFIFGCSQNGDNNQIDTEVDTQITNSGFSSLSDKLQKYKFSWKMEKPSTKETKNLNYFWD</sequence>
<proteinExistence type="predicted"/>